<evidence type="ECO:0000313" key="2">
    <source>
        <dbReference type="EMBL" id="OAF70454.1"/>
    </source>
</evidence>
<dbReference type="OrthoDB" id="6144889at2759"/>
<feature type="non-terminal residue" evidence="2">
    <location>
        <position position="1"/>
    </location>
</feature>
<protein>
    <submittedName>
        <fullName evidence="2">Uncharacterized protein</fullName>
    </submittedName>
</protein>
<proteinExistence type="predicted"/>
<comment type="caution">
    <text evidence="2">The sequence shown here is derived from an EMBL/GenBank/DDBJ whole genome shotgun (WGS) entry which is preliminary data.</text>
</comment>
<keyword evidence="3" id="KW-1185">Reference proteome</keyword>
<evidence type="ECO:0000313" key="3">
    <source>
        <dbReference type="Proteomes" id="UP000078046"/>
    </source>
</evidence>
<gene>
    <name evidence="2" type="ORF">A3Q56_01781</name>
</gene>
<dbReference type="AlphaFoldDB" id="A0A177BAJ0"/>
<reference evidence="2 3" key="1">
    <citation type="submission" date="2016-04" db="EMBL/GenBank/DDBJ databases">
        <title>The genome of Intoshia linei affirms orthonectids as highly simplified spiralians.</title>
        <authorList>
            <person name="Mikhailov K.V."/>
            <person name="Slusarev G.S."/>
            <person name="Nikitin M.A."/>
            <person name="Logacheva M.D."/>
            <person name="Penin A."/>
            <person name="Aleoshin V."/>
            <person name="Panchin Y.V."/>
        </authorList>
    </citation>
    <scope>NUCLEOTIDE SEQUENCE [LARGE SCALE GENOMIC DNA]</scope>
    <source>
        <strain evidence="2">Intl2013</strain>
        <tissue evidence="2">Whole animal</tissue>
    </source>
</reference>
<accession>A0A177BAJ0</accession>
<sequence length="175" mass="21347">QYSYHVETNFQHKQKKLENKYKRQQRQLKFVRDRFFQQQLNRFKSQYVTYKQLSHERRDRHLYGLPEEYEPQNYTPLKLNAIKKKINVKFDVSNLNFKSKENKIKPVTESNKSHWNTVKRKLSVSNHVNNFVSINKKKNKKDNLTSIIQEVDNYKNLKEDTFDEIINKYGLLFDN</sequence>
<organism evidence="2 3">
    <name type="scientific">Intoshia linei</name>
    <dbReference type="NCBI Taxonomy" id="1819745"/>
    <lineage>
        <taxon>Eukaryota</taxon>
        <taxon>Metazoa</taxon>
        <taxon>Spiralia</taxon>
        <taxon>Lophotrochozoa</taxon>
        <taxon>Mesozoa</taxon>
        <taxon>Orthonectida</taxon>
        <taxon>Rhopaluridae</taxon>
        <taxon>Intoshia</taxon>
    </lineage>
</organism>
<feature type="coiled-coil region" evidence="1">
    <location>
        <begin position="7"/>
        <end position="34"/>
    </location>
</feature>
<evidence type="ECO:0000256" key="1">
    <source>
        <dbReference type="SAM" id="Coils"/>
    </source>
</evidence>
<name>A0A177BAJ0_9BILA</name>
<keyword evidence="1" id="KW-0175">Coiled coil</keyword>
<dbReference type="Proteomes" id="UP000078046">
    <property type="component" value="Unassembled WGS sequence"/>
</dbReference>
<dbReference type="EMBL" id="LWCA01000146">
    <property type="protein sequence ID" value="OAF70454.1"/>
    <property type="molecule type" value="Genomic_DNA"/>
</dbReference>